<protein>
    <submittedName>
        <fullName evidence="1">Uncharacterized protein</fullName>
    </submittedName>
</protein>
<evidence type="ECO:0000313" key="1">
    <source>
        <dbReference type="EMBL" id="SCZ71355.1"/>
    </source>
</evidence>
<dbReference type="OrthoDB" id="9887196at2"/>
<dbReference type="Proteomes" id="UP000183223">
    <property type="component" value="Unassembled WGS sequence"/>
</dbReference>
<dbReference type="GeneID" id="45657226"/>
<evidence type="ECO:0000313" key="2">
    <source>
        <dbReference type="Proteomes" id="UP000183223"/>
    </source>
</evidence>
<organism evidence="1 2">
    <name type="scientific">Photorhabdus luminescens</name>
    <name type="common">Xenorhabdus luminescens</name>
    <dbReference type="NCBI Taxonomy" id="29488"/>
    <lineage>
        <taxon>Bacteria</taxon>
        <taxon>Pseudomonadati</taxon>
        <taxon>Pseudomonadota</taxon>
        <taxon>Gammaproteobacteria</taxon>
        <taxon>Enterobacterales</taxon>
        <taxon>Morganellaceae</taxon>
        <taxon>Photorhabdus</taxon>
    </lineage>
</organism>
<dbReference type="EMBL" id="FMWJ01000024">
    <property type="protein sequence ID" value="SCZ71355.1"/>
    <property type="molecule type" value="Genomic_DNA"/>
</dbReference>
<gene>
    <name evidence="1" type="ORF">SAMN02982990_03706</name>
</gene>
<name>A0A1G5RBA0_PHOLU</name>
<accession>A0A1G5RBA0</accession>
<dbReference type="RefSeq" id="WP_049584339.1">
    <property type="nucleotide sequence ID" value="NZ_CAWQXX010000049.1"/>
</dbReference>
<proteinExistence type="predicted"/>
<keyword evidence="2" id="KW-1185">Reference proteome</keyword>
<sequence>MVIKSIQIFSKKGQGKPLVICEFDEQGVFSVTGNFHLNEREMKKVADKMVESLTKKKGI</sequence>
<dbReference type="AlphaFoldDB" id="A0A1G5RBA0"/>
<reference evidence="2" key="1">
    <citation type="submission" date="2016-10" db="EMBL/GenBank/DDBJ databases">
        <authorList>
            <person name="Varghese N."/>
            <person name="Submissions S."/>
        </authorList>
    </citation>
    <scope>NUCLEOTIDE SEQUENCE [LARGE SCALE GENOMIC DNA]</scope>
    <source>
        <strain evidence="2">ATCC 29999</strain>
    </source>
</reference>